<sequence>MRGFLPLLFMLSRVPPQFTTLYHKMLLAAPPKSLVSTGRVQRRWVPSSYSSTGPARVFLQISSSTSPYDPTGGDDRAAGSSPKPKEDSAEATLRGSDILLAMQRAVVRKEGGGSRGQTIVRKGKKRRESKSRDDIEQLLPADYDYSKVRPIEIQSDWGPRMDEFELRIQELRSRS</sequence>
<comment type="caution">
    <text evidence="2">The sequence shown here is derived from an EMBL/GenBank/DDBJ whole genome shotgun (WGS) entry which is preliminary data.</text>
</comment>
<feature type="region of interest" description="Disordered" evidence="1">
    <location>
        <begin position="62"/>
        <end position="95"/>
    </location>
</feature>
<dbReference type="PANTHER" id="PTHR37728:SF1">
    <property type="entry name" value="OS06G0132300 PROTEIN"/>
    <property type="match status" value="1"/>
</dbReference>
<dbReference type="EMBL" id="JAGYWB010000013">
    <property type="protein sequence ID" value="KAI0500757.1"/>
    <property type="molecule type" value="Genomic_DNA"/>
</dbReference>
<dbReference type="Proteomes" id="UP000829196">
    <property type="component" value="Unassembled WGS sequence"/>
</dbReference>
<dbReference type="OrthoDB" id="1295485at2759"/>
<evidence type="ECO:0000256" key="1">
    <source>
        <dbReference type="SAM" id="MobiDB-lite"/>
    </source>
</evidence>
<gene>
    <name evidence="2" type="ORF">KFK09_018973</name>
</gene>
<name>A0A8T3AXA9_DENNO</name>
<keyword evidence="3" id="KW-1185">Reference proteome</keyword>
<feature type="compositionally biased region" description="Basic and acidic residues" evidence="1">
    <location>
        <begin position="73"/>
        <end position="88"/>
    </location>
</feature>
<reference evidence="2" key="1">
    <citation type="journal article" date="2022" name="Front. Genet.">
        <title>Chromosome-Scale Assembly of the Dendrobium nobile Genome Provides Insights Into the Molecular Mechanism of the Biosynthesis of the Medicinal Active Ingredient of Dendrobium.</title>
        <authorList>
            <person name="Xu Q."/>
            <person name="Niu S.-C."/>
            <person name="Li K.-L."/>
            <person name="Zheng P.-J."/>
            <person name="Zhang X.-J."/>
            <person name="Jia Y."/>
            <person name="Liu Y."/>
            <person name="Niu Y.-X."/>
            <person name="Yu L.-H."/>
            <person name="Chen D.-F."/>
            <person name="Zhang G.-Q."/>
        </authorList>
    </citation>
    <scope>NUCLEOTIDE SEQUENCE</scope>
    <source>
        <tissue evidence="2">Leaf</tissue>
    </source>
</reference>
<feature type="region of interest" description="Disordered" evidence="1">
    <location>
        <begin position="107"/>
        <end position="135"/>
    </location>
</feature>
<protein>
    <submittedName>
        <fullName evidence="2">Uncharacterized protein</fullName>
    </submittedName>
</protein>
<organism evidence="2 3">
    <name type="scientific">Dendrobium nobile</name>
    <name type="common">Orchid</name>
    <dbReference type="NCBI Taxonomy" id="94219"/>
    <lineage>
        <taxon>Eukaryota</taxon>
        <taxon>Viridiplantae</taxon>
        <taxon>Streptophyta</taxon>
        <taxon>Embryophyta</taxon>
        <taxon>Tracheophyta</taxon>
        <taxon>Spermatophyta</taxon>
        <taxon>Magnoliopsida</taxon>
        <taxon>Liliopsida</taxon>
        <taxon>Asparagales</taxon>
        <taxon>Orchidaceae</taxon>
        <taxon>Epidendroideae</taxon>
        <taxon>Malaxideae</taxon>
        <taxon>Dendrobiinae</taxon>
        <taxon>Dendrobium</taxon>
    </lineage>
</organism>
<evidence type="ECO:0000313" key="3">
    <source>
        <dbReference type="Proteomes" id="UP000829196"/>
    </source>
</evidence>
<accession>A0A8T3AXA9</accession>
<dbReference type="PANTHER" id="PTHR37728">
    <property type="entry name" value="BNAA04G26730D PROTEIN"/>
    <property type="match status" value="1"/>
</dbReference>
<evidence type="ECO:0000313" key="2">
    <source>
        <dbReference type="EMBL" id="KAI0500757.1"/>
    </source>
</evidence>
<dbReference type="AlphaFoldDB" id="A0A8T3AXA9"/>
<proteinExistence type="predicted"/>